<evidence type="ECO:0000313" key="2">
    <source>
        <dbReference type="EMBL" id="KAE9317978.1"/>
    </source>
</evidence>
<dbReference type="EMBL" id="QXFY01001430">
    <property type="protein sequence ID" value="KAE9317978.1"/>
    <property type="molecule type" value="Genomic_DNA"/>
</dbReference>
<dbReference type="AlphaFoldDB" id="A0A6G0R527"/>
<feature type="region of interest" description="Disordered" evidence="1">
    <location>
        <begin position="27"/>
        <end position="49"/>
    </location>
</feature>
<reference evidence="2 3" key="1">
    <citation type="submission" date="2018-09" db="EMBL/GenBank/DDBJ databases">
        <title>Genomic investigation of the strawberry pathogen Phytophthora fragariae indicates pathogenicity is determined by transcriptional variation in three key races.</title>
        <authorList>
            <person name="Adams T.M."/>
            <person name="Armitage A.D."/>
            <person name="Sobczyk M.K."/>
            <person name="Bates H.J."/>
            <person name="Dunwell J.M."/>
            <person name="Nellist C.F."/>
            <person name="Harrison R.J."/>
        </authorList>
    </citation>
    <scope>NUCLEOTIDE SEQUENCE [LARGE SCALE GENOMIC DNA]</scope>
    <source>
        <strain evidence="2 3">NOV-77</strain>
    </source>
</reference>
<proteinExistence type="predicted"/>
<dbReference type="Proteomes" id="UP000486351">
    <property type="component" value="Unassembled WGS sequence"/>
</dbReference>
<accession>A0A6G0R527</accession>
<gene>
    <name evidence="2" type="ORF">PF008_g18613</name>
</gene>
<evidence type="ECO:0000313" key="3">
    <source>
        <dbReference type="Proteomes" id="UP000486351"/>
    </source>
</evidence>
<sequence>MAVDLLRYIRPKQADHSVQDRPKWPSFAGVQIADPPRAPAATTRRRGRIERSDRRRACCHARCPCKF</sequence>
<comment type="caution">
    <text evidence="2">The sequence shown here is derived from an EMBL/GenBank/DDBJ whole genome shotgun (WGS) entry which is preliminary data.</text>
</comment>
<protein>
    <submittedName>
        <fullName evidence="2">Uncharacterized protein</fullName>
    </submittedName>
</protein>
<name>A0A6G0R527_9STRA</name>
<organism evidence="2 3">
    <name type="scientific">Phytophthora fragariae</name>
    <dbReference type="NCBI Taxonomy" id="53985"/>
    <lineage>
        <taxon>Eukaryota</taxon>
        <taxon>Sar</taxon>
        <taxon>Stramenopiles</taxon>
        <taxon>Oomycota</taxon>
        <taxon>Peronosporomycetes</taxon>
        <taxon>Peronosporales</taxon>
        <taxon>Peronosporaceae</taxon>
        <taxon>Phytophthora</taxon>
    </lineage>
</organism>
<evidence type="ECO:0000256" key="1">
    <source>
        <dbReference type="SAM" id="MobiDB-lite"/>
    </source>
</evidence>